<organism evidence="1 2">
    <name type="scientific">Exiguobacterium aurantiacum</name>
    <dbReference type="NCBI Taxonomy" id="33987"/>
    <lineage>
        <taxon>Bacteria</taxon>
        <taxon>Bacillati</taxon>
        <taxon>Bacillota</taxon>
        <taxon>Bacilli</taxon>
        <taxon>Bacillales</taxon>
        <taxon>Bacillales Family XII. Incertae Sedis</taxon>
        <taxon>Exiguobacterium</taxon>
    </lineage>
</organism>
<keyword evidence="1" id="KW-0282">Flagellum</keyword>
<evidence type="ECO:0000313" key="2">
    <source>
        <dbReference type="Proteomes" id="UP000254060"/>
    </source>
</evidence>
<name>A0A377FUI6_9BACL</name>
<dbReference type="InterPro" id="IPR029025">
    <property type="entry name" value="T3SS_substrate_exporter_C"/>
</dbReference>
<protein>
    <submittedName>
        <fullName evidence="1">Flagellar biosynthetic protein flhB</fullName>
    </submittedName>
</protein>
<dbReference type="PANTHER" id="PTHR30531">
    <property type="entry name" value="FLAGELLAR BIOSYNTHETIC PROTEIN FLHB"/>
    <property type="match status" value="1"/>
</dbReference>
<keyword evidence="1" id="KW-0969">Cilium</keyword>
<dbReference type="GO" id="GO:0009306">
    <property type="term" value="P:protein secretion"/>
    <property type="evidence" value="ECO:0007669"/>
    <property type="project" value="InterPro"/>
</dbReference>
<keyword evidence="1" id="KW-0966">Cell projection</keyword>
<dbReference type="InterPro" id="IPR006135">
    <property type="entry name" value="T3SS_substrate_exporter"/>
</dbReference>
<dbReference type="Gene3D" id="3.40.1690.10">
    <property type="entry name" value="secretion proteins EscU"/>
    <property type="match status" value="1"/>
</dbReference>
<dbReference type="RefSeq" id="WP_024370088.1">
    <property type="nucleotide sequence ID" value="NZ_UGGP01000001.1"/>
</dbReference>
<dbReference type="AlphaFoldDB" id="A0A377FUI6"/>
<dbReference type="SUPFAM" id="SSF160544">
    <property type="entry name" value="EscU C-terminal domain-like"/>
    <property type="match status" value="1"/>
</dbReference>
<accession>A0A377FUI6</accession>
<evidence type="ECO:0000313" key="1">
    <source>
        <dbReference type="EMBL" id="STO08481.1"/>
    </source>
</evidence>
<reference evidence="1 2" key="1">
    <citation type="submission" date="2018-06" db="EMBL/GenBank/DDBJ databases">
        <authorList>
            <consortium name="Pathogen Informatics"/>
            <person name="Doyle S."/>
        </authorList>
    </citation>
    <scope>NUCLEOTIDE SEQUENCE [LARGE SCALE GENOMIC DNA]</scope>
    <source>
        <strain evidence="1 2">NCTC13163</strain>
    </source>
</reference>
<gene>
    <name evidence="1" type="primary">flhB_2</name>
    <name evidence="1" type="ORF">NCTC13163_01852</name>
</gene>
<proteinExistence type="predicted"/>
<dbReference type="GO" id="GO:0005886">
    <property type="term" value="C:plasma membrane"/>
    <property type="evidence" value="ECO:0007669"/>
    <property type="project" value="TreeGrafter"/>
</dbReference>
<dbReference type="Proteomes" id="UP000254060">
    <property type="component" value="Unassembled WGS sequence"/>
</dbReference>
<dbReference type="OrthoDB" id="5244399at2"/>
<dbReference type="EMBL" id="UGGP01000001">
    <property type="protein sequence ID" value="STO08481.1"/>
    <property type="molecule type" value="Genomic_DNA"/>
</dbReference>
<dbReference type="PANTHER" id="PTHR30531:SF12">
    <property type="entry name" value="FLAGELLAR BIOSYNTHETIC PROTEIN FLHB"/>
    <property type="match status" value="1"/>
</dbReference>
<sequence length="91" mass="10224">MTERKQAIALSYEQSMESPRVVAKGGGLVAERMLALAQANGVPIHEDPALLSLLGALHIEEHIPDDLYQVIAELFVFLYQMEQDKIKDVYR</sequence>
<dbReference type="STRING" id="1397694.GCA_000702585_02348"/>
<dbReference type="Pfam" id="PF01312">
    <property type="entry name" value="Bac_export_2"/>
    <property type="match status" value="1"/>
</dbReference>